<evidence type="ECO:0000313" key="2">
    <source>
        <dbReference type="Proteomes" id="UP001519295"/>
    </source>
</evidence>
<reference evidence="1 2" key="1">
    <citation type="submission" date="2021-03" db="EMBL/GenBank/DDBJ databases">
        <title>Sequencing the genomes of 1000 actinobacteria strains.</title>
        <authorList>
            <person name="Klenk H.-P."/>
        </authorList>
    </citation>
    <scope>NUCLEOTIDE SEQUENCE [LARGE SCALE GENOMIC DNA]</scope>
    <source>
        <strain evidence="1 2">DSM 45256</strain>
    </source>
</reference>
<name>A0ABS4W244_9PSEU</name>
<accession>A0ABS4W244</accession>
<evidence type="ECO:0000313" key="1">
    <source>
        <dbReference type="EMBL" id="MBP2370277.1"/>
    </source>
</evidence>
<dbReference type="Proteomes" id="UP001519295">
    <property type="component" value="Unassembled WGS sequence"/>
</dbReference>
<comment type="caution">
    <text evidence="1">The sequence shown here is derived from an EMBL/GenBank/DDBJ whole genome shotgun (WGS) entry which is preliminary data.</text>
</comment>
<sequence>MPKTCPCGKAAFPSKAAADQLVVKAKIAHALRRNRRRREQRTYECTTRPGVWHLTSQPTSLRYQWPGWDDATDDIQCDRCPTVIAAGEPVALVGDSRLCIDCGDLVERSALGAAAS</sequence>
<proteinExistence type="predicted"/>
<gene>
    <name evidence="1" type="ORF">JOF36_005973</name>
</gene>
<evidence type="ECO:0008006" key="3">
    <source>
        <dbReference type="Google" id="ProtNLM"/>
    </source>
</evidence>
<dbReference type="EMBL" id="JAGINU010000001">
    <property type="protein sequence ID" value="MBP2370277.1"/>
    <property type="molecule type" value="Genomic_DNA"/>
</dbReference>
<protein>
    <recommendedName>
        <fullName evidence="3">DksA C4-type domain-containing protein</fullName>
    </recommendedName>
</protein>
<dbReference type="RefSeq" id="WP_210033385.1">
    <property type="nucleotide sequence ID" value="NZ_JAGINU010000001.1"/>
</dbReference>
<keyword evidence="2" id="KW-1185">Reference proteome</keyword>
<organism evidence="1 2">
    <name type="scientific">Pseudonocardia parietis</name>
    <dbReference type="NCBI Taxonomy" id="570936"/>
    <lineage>
        <taxon>Bacteria</taxon>
        <taxon>Bacillati</taxon>
        <taxon>Actinomycetota</taxon>
        <taxon>Actinomycetes</taxon>
        <taxon>Pseudonocardiales</taxon>
        <taxon>Pseudonocardiaceae</taxon>
        <taxon>Pseudonocardia</taxon>
    </lineage>
</organism>